<evidence type="ECO:0000313" key="6">
    <source>
        <dbReference type="Proteomes" id="UP000239735"/>
    </source>
</evidence>
<dbReference type="InterPro" id="IPR036388">
    <property type="entry name" value="WH-like_DNA-bd_sf"/>
</dbReference>
<dbReference type="PRINTS" id="PR00035">
    <property type="entry name" value="HTHGNTR"/>
</dbReference>
<dbReference type="InterPro" id="IPR008920">
    <property type="entry name" value="TF_FadR/GntR_C"/>
</dbReference>
<keyword evidence="2" id="KW-0238">DNA-binding</keyword>
<dbReference type="PANTHER" id="PTHR43537:SF5">
    <property type="entry name" value="UXU OPERON TRANSCRIPTIONAL REGULATOR"/>
    <property type="match status" value="1"/>
</dbReference>
<dbReference type="SUPFAM" id="SSF46785">
    <property type="entry name" value="Winged helix' DNA-binding domain"/>
    <property type="match status" value="1"/>
</dbReference>
<keyword evidence="1" id="KW-0805">Transcription regulation</keyword>
<evidence type="ECO:0000256" key="2">
    <source>
        <dbReference type="ARBA" id="ARBA00023125"/>
    </source>
</evidence>
<accession>A0A2N9LMA2</accession>
<evidence type="ECO:0000256" key="1">
    <source>
        <dbReference type="ARBA" id="ARBA00023015"/>
    </source>
</evidence>
<dbReference type="EMBL" id="OKRB01000103">
    <property type="protein sequence ID" value="SPE24391.1"/>
    <property type="molecule type" value="Genomic_DNA"/>
</dbReference>
<dbReference type="InterPro" id="IPR000524">
    <property type="entry name" value="Tscrpt_reg_HTH_GntR"/>
</dbReference>
<dbReference type="OrthoDB" id="9799482at2"/>
<dbReference type="CDD" id="cd07377">
    <property type="entry name" value="WHTH_GntR"/>
    <property type="match status" value="1"/>
</dbReference>
<dbReference type="PANTHER" id="PTHR43537">
    <property type="entry name" value="TRANSCRIPTIONAL REGULATOR, GNTR FAMILY"/>
    <property type="match status" value="1"/>
</dbReference>
<evidence type="ECO:0000313" key="5">
    <source>
        <dbReference type="EMBL" id="SPE24391.1"/>
    </source>
</evidence>
<dbReference type="Pfam" id="PF07729">
    <property type="entry name" value="FCD"/>
    <property type="match status" value="1"/>
</dbReference>
<dbReference type="SMART" id="SM00895">
    <property type="entry name" value="FCD"/>
    <property type="match status" value="1"/>
</dbReference>
<dbReference type="SMART" id="SM00345">
    <property type="entry name" value="HTH_GNTR"/>
    <property type="match status" value="1"/>
</dbReference>
<dbReference type="Gene3D" id="1.20.120.530">
    <property type="entry name" value="GntR ligand-binding domain-like"/>
    <property type="match status" value="1"/>
</dbReference>
<dbReference type="InterPro" id="IPR036390">
    <property type="entry name" value="WH_DNA-bd_sf"/>
</dbReference>
<dbReference type="SUPFAM" id="SSF48008">
    <property type="entry name" value="GntR ligand-binding domain-like"/>
    <property type="match status" value="1"/>
</dbReference>
<sequence length="243" mass="27215">MSTLKPVSRVTLAEQVAEQISSQIAEGRWKPGDKLPSEAELCGTLRIGRSTLREALKSLAFVGMVQMRPGEGTYVIEESRLLIDRIMARGSLKTDKELQDVGEARLILEGEIAALAAERAEPEDLERLESIMREMTRSLESGGSDYVDFDVEFHLAISQCAKNQMLYELLSPIRGVLAEWISKSQELPGIQENAHRQHIKILAAIHSRNPEKARHAMKTHLRTCEKTFNLLGRLVESKDLVEA</sequence>
<dbReference type="Gene3D" id="1.10.10.10">
    <property type="entry name" value="Winged helix-like DNA-binding domain superfamily/Winged helix DNA-binding domain"/>
    <property type="match status" value="1"/>
</dbReference>
<dbReference type="Pfam" id="PF00392">
    <property type="entry name" value="GntR"/>
    <property type="match status" value="1"/>
</dbReference>
<dbReference type="PROSITE" id="PS50949">
    <property type="entry name" value="HTH_GNTR"/>
    <property type="match status" value="1"/>
</dbReference>
<dbReference type="GO" id="GO:0003700">
    <property type="term" value="F:DNA-binding transcription factor activity"/>
    <property type="evidence" value="ECO:0007669"/>
    <property type="project" value="InterPro"/>
</dbReference>
<feature type="domain" description="HTH gntR-type" evidence="4">
    <location>
        <begin position="10"/>
        <end position="78"/>
    </location>
</feature>
<evidence type="ECO:0000259" key="4">
    <source>
        <dbReference type="PROSITE" id="PS50949"/>
    </source>
</evidence>
<proteinExistence type="predicted"/>
<dbReference type="AlphaFoldDB" id="A0A2N9LMA2"/>
<organism evidence="5 6">
    <name type="scientific">Candidatus Sulfuritelmatomonas gaucii</name>
    <dbReference type="NCBI Taxonomy" id="2043161"/>
    <lineage>
        <taxon>Bacteria</taxon>
        <taxon>Pseudomonadati</taxon>
        <taxon>Acidobacteriota</taxon>
        <taxon>Terriglobia</taxon>
        <taxon>Terriglobales</taxon>
        <taxon>Acidobacteriaceae</taxon>
        <taxon>Candidatus Sulfuritelmatomonas</taxon>
    </lineage>
</organism>
<reference evidence="6" key="1">
    <citation type="submission" date="2018-02" db="EMBL/GenBank/DDBJ databases">
        <authorList>
            <person name="Hausmann B."/>
        </authorList>
    </citation>
    <scope>NUCLEOTIDE SEQUENCE [LARGE SCALE GENOMIC DNA]</scope>
    <source>
        <strain evidence="6">Peat soil MAG SbA5</strain>
    </source>
</reference>
<dbReference type="GO" id="GO:0003677">
    <property type="term" value="F:DNA binding"/>
    <property type="evidence" value="ECO:0007669"/>
    <property type="project" value="UniProtKB-KW"/>
</dbReference>
<keyword evidence="3" id="KW-0804">Transcription</keyword>
<gene>
    <name evidence="5" type="ORF">SBA5_450049</name>
</gene>
<protein>
    <submittedName>
        <fullName evidence="5">Putative HTH-type transcriptional regulator LutR</fullName>
    </submittedName>
</protein>
<name>A0A2N9LMA2_9BACT</name>
<evidence type="ECO:0000256" key="3">
    <source>
        <dbReference type="ARBA" id="ARBA00023163"/>
    </source>
</evidence>
<dbReference type="Proteomes" id="UP000239735">
    <property type="component" value="Unassembled WGS sequence"/>
</dbReference>
<dbReference type="InterPro" id="IPR011711">
    <property type="entry name" value="GntR_C"/>
</dbReference>